<organism evidence="1 2">
    <name type="scientific">Panagrolaimus sp. ES5</name>
    <dbReference type="NCBI Taxonomy" id="591445"/>
    <lineage>
        <taxon>Eukaryota</taxon>
        <taxon>Metazoa</taxon>
        <taxon>Ecdysozoa</taxon>
        <taxon>Nematoda</taxon>
        <taxon>Chromadorea</taxon>
        <taxon>Rhabditida</taxon>
        <taxon>Tylenchina</taxon>
        <taxon>Panagrolaimomorpha</taxon>
        <taxon>Panagrolaimoidea</taxon>
        <taxon>Panagrolaimidae</taxon>
        <taxon>Panagrolaimus</taxon>
    </lineage>
</organism>
<protein>
    <submittedName>
        <fullName evidence="2">Potassium channel domain-containing protein</fullName>
    </submittedName>
</protein>
<dbReference type="WBParaSite" id="ES5_v2.g7411.t1">
    <property type="protein sequence ID" value="ES5_v2.g7411.t1"/>
    <property type="gene ID" value="ES5_v2.g7411"/>
</dbReference>
<dbReference type="Proteomes" id="UP000887579">
    <property type="component" value="Unplaced"/>
</dbReference>
<proteinExistence type="predicted"/>
<accession>A0AC34GRX3</accession>
<sequence length="633" mass="71340">MYQFYNSTELRINEIKRYRSFAINRLNKAIYWYVLQIYYLNDQESYKTSLLHPNNPENLWRTHFSTNFGRIYALKNYTQQLSDRCWEIGIDRNHLNQTKRKLDEAIHLFNHWTGLDHVLTPTWTFWNSMFLAVTTYTTIGYGNITASSRLGKLAVMIYAVIGIPLVLMILHRLGSYFLLMLQKFWDFCIWLMEVSCVKNADRYRTRLLGEERETGMPVWLAIGIAGGDVTPTNSEDMFIIFGFIIIGLSLVSMCINVVQLKLENLFEELLMTILEEYNAEQGDGIIDAEEIREKIGLIDLLKMWKRKRKARERQRRETLAAVGAAVGAAAAAGVGGGAEVIIEKNIRYSLPHDRRKGRLADLKELKKIFPFMAKRRREVLLQQFHTKLHQVSKATQTDGTGTLFYHDSRPLSVAHEIDEVSWVNTTVSDPSNNEIASTSLKSSSNEIKIYSSSSSSTTTTTTTGSGPHSAKTVSRLHVTINDHPSSSSSSSSYARRYLPSRSERRATPTSACSAQSAPNVAPGPSSSMAGGEPAYSGVRRWTFFEIGKTPRGAPRGLVIPYMYMKPQAKKVETTEVKRLIAELDARLLQCRTLISPCSRSVSRASRRTAASEGGNSSQASSLRNISPLTKDSH</sequence>
<name>A0AC34GRX3_9BILA</name>
<evidence type="ECO:0000313" key="1">
    <source>
        <dbReference type="Proteomes" id="UP000887579"/>
    </source>
</evidence>
<evidence type="ECO:0000313" key="2">
    <source>
        <dbReference type="WBParaSite" id="ES5_v2.g7411.t1"/>
    </source>
</evidence>
<reference evidence="2" key="1">
    <citation type="submission" date="2022-11" db="UniProtKB">
        <authorList>
            <consortium name="WormBaseParasite"/>
        </authorList>
    </citation>
    <scope>IDENTIFICATION</scope>
</reference>